<feature type="domain" description="Sodium/calcium exchanger membrane region" evidence="13">
    <location>
        <begin position="328"/>
        <end position="467"/>
    </location>
</feature>
<feature type="transmembrane region" description="Helical" evidence="11">
    <location>
        <begin position="328"/>
        <end position="349"/>
    </location>
</feature>
<dbReference type="InterPro" id="IPR004837">
    <property type="entry name" value="NaCa_Exmemb"/>
</dbReference>
<feature type="transmembrane region" description="Helical" evidence="11">
    <location>
        <begin position="128"/>
        <end position="146"/>
    </location>
</feature>
<feature type="transmembrane region" description="Helical" evidence="11">
    <location>
        <begin position="361"/>
        <end position="383"/>
    </location>
</feature>
<keyword evidence="8 11" id="KW-1133">Transmembrane helix</keyword>
<keyword evidence="4 11" id="KW-0050">Antiport</keyword>
<dbReference type="GO" id="GO:0012505">
    <property type="term" value="C:endomembrane system"/>
    <property type="evidence" value="ECO:0007669"/>
    <property type="project" value="UniProtKB-SubCell"/>
</dbReference>
<feature type="domain" description="Sodium/calcium exchanger membrane region" evidence="13">
    <location>
        <begin position="127"/>
        <end position="285"/>
    </location>
</feature>
<dbReference type="AlphaFoldDB" id="A0A2V0NRV9"/>
<keyword evidence="3 11" id="KW-0813">Transport</keyword>
<dbReference type="InterPro" id="IPR044880">
    <property type="entry name" value="NCX_ion-bd_dom_sf"/>
</dbReference>
<evidence type="ECO:0000256" key="4">
    <source>
        <dbReference type="ARBA" id="ARBA00022449"/>
    </source>
</evidence>
<feature type="compositionally biased region" description="Gly residues" evidence="12">
    <location>
        <begin position="71"/>
        <end position="81"/>
    </location>
</feature>
<dbReference type="PANTHER" id="PTHR31503">
    <property type="entry name" value="VACUOLAR CALCIUM ION TRANSPORTER"/>
    <property type="match status" value="1"/>
</dbReference>
<dbReference type="InterPro" id="IPR004798">
    <property type="entry name" value="CAX-like"/>
</dbReference>
<protein>
    <recommendedName>
        <fullName evidence="11">Vacuolar cation/proton exchanger</fullName>
    </recommendedName>
</protein>
<comment type="subcellular location">
    <subcellularLocation>
        <location evidence="1">Endomembrane system</location>
        <topology evidence="1">Multi-pass membrane protein</topology>
    </subcellularLocation>
    <subcellularLocation>
        <location evidence="11">Vacuole membrane</location>
    </subcellularLocation>
</comment>
<gene>
    <name evidence="14" type="ORF">Rsub_02767</name>
</gene>
<feature type="transmembrane region" description="Helical" evidence="11">
    <location>
        <begin position="220"/>
        <end position="244"/>
    </location>
</feature>
<evidence type="ECO:0000259" key="13">
    <source>
        <dbReference type="Pfam" id="PF01699"/>
    </source>
</evidence>
<reference evidence="14 15" key="1">
    <citation type="journal article" date="2018" name="Sci. Rep.">
        <title>Raphidocelis subcapitata (=Pseudokirchneriella subcapitata) provides an insight into genome evolution and environmental adaptations in the Sphaeropleales.</title>
        <authorList>
            <person name="Suzuki S."/>
            <person name="Yamaguchi H."/>
            <person name="Nakajima N."/>
            <person name="Kawachi M."/>
        </authorList>
    </citation>
    <scope>NUCLEOTIDE SEQUENCE [LARGE SCALE GENOMIC DNA]</scope>
    <source>
        <strain evidence="14 15">NIES-35</strain>
    </source>
</reference>
<evidence type="ECO:0000256" key="5">
    <source>
        <dbReference type="ARBA" id="ARBA00022568"/>
    </source>
</evidence>
<evidence type="ECO:0000256" key="2">
    <source>
        <dbReference type="ARBA" id="ARBA00008248"/>
    </source>
</evidence>
<evidence type="ECO:0000256" key="6">
    <source>
        <dbReference type="ARBA" id="ARBA00022692"/>
    </source>
</evidence>
<comment type="similarity">
    <text evidence="2">Belongs to the Ca(2+):cation antiporter (CaCA) (TC 2.A.19) family. Cation/proton exchanger (CAX) subfamily.</text>
</comment>
<feature type="transmembrane region" description="Helical" evidence="11">
    <location>
        <begin position="264"/>
        <end position="283"/>
    </location>
</feature>
<dbReference type="GO" id="GO:0009705">
    <property type="term" value="C:plant-type vacuole membrane"/>
    <property type="evidence" value="ECO:0007669"/>
    <property type="project" value="TreeGrafter"/>
</dbReference>
<comment type="caution">
    <text evidence="14">The sequence shown here is derived from an EMBL/GenBank/DDBJ whole genome shotgun (WGS) entry which is preliminary data.</text>
</comment>
<evidence type="ECO:0000256" key="8">
    <source>
        <dbReference type="ARBA" id="ARBA00022989"/>
    </source>
</evidence>
<evidence type="ECO:0000256" key="3">
    <source>
        <dbReference type="ARBA" id="ARBA00022448"/>
    </source>
</evidence>
<feature type="compositionally biased region" description="Acidic residues" evidence="12">
    <location>
        <begin position="305"/>
        <end position="318"/>
    </location>
</feature>
<name>A0A2V0NRV9_9CHLO</name>
<feature type="transmembrane region" description="Helical" evidence="11">
    <location>
        <begin position="453"/>
        <end position="471"/>
    </location>
</feature>
<dbReference type="Gene3D" id="1.20.1420.30">
    <property type="entry name" value="NCX, central ion-binding region"/>
    <property type="match status" value="2"/>
</dbReference>
<keyword evidence="11" id="KW-0926">Vacuole</keyword>
<dbReference type="GO" id="GO:0006874">
    <property type="term" value="P:intracellular calcium ion homeostasis"/>
    <property type="evidence" value="ECO:0007669"/>
    <property type="project" value="TreeGrafter"/>
</dbReference>
<keyword evidence="6 11" id="KW-0812">Transmembrane</keyword>
<keyword evidence="5 11" id="KW-0109">Calcium transport</keyword>
<keyword evidence="7 11" id="KW-0106">Calcium</keyword>
<dbReference type="Pfam" id="PF01699">
    <property type="entry name" value="Na_Ca_ex"/>
    <property type="match status" value="2"/>
</dbReference>
<feature type="transmembrane region" description="Helical" evidence="11">
    <location>
        <begin position="429"/>
        <end position="446"/>
    </location>
</feature>
<dbReference type="NCBIfam" id="TIGR00378">
    <property type="entry name" value="cax"/>
    <property type="match status" value="1"/>
</dbReference>
<evidence type="ECO:0000256" key="7">
    <source>
        <dbReference type="ARBA" id="ARBA00022837"/>
    </source>
</evidence>
<feature type="region of interest" description="Disordered" evidence="12">
    <location>
        <begin position="1"/>
        <end position="33"/>
    </location>
</feature>
<evidence type="ECO:0000256" key="10">
    <source>
        <dbReference type="ARBA" id="ARBA00023136"/>
    </source>
</evidence>
<evidence type="ECO:0000256" key="9">
    <source>
        <dbReference type="ARBA" id="ARBA00023065"/>
    </source>
</evidence>
<feature type="compositionally biased region" description="Basic and acidic residues" evidence="12">
    <location>
        <begin position="13"/>
        <end position="22"/>
    </location>
</feature>
<feature type="region of interest" description="Disordered" evidence="12">
    <location>
        <begin position="296"/>
        <end position="318"/>
    </location>
</feature>
<evidence type="ECO:0000313" key="15">
    <source>
        <dbReference type="Proteomes" id="UP000247498"/>
    </source>
</evidence>
<dbReference type="EMBL" id="BDRX01000014">
    <property type="protein sequence ID" value="GBF90059.1"/>
    <property type="molecule type" value="Genomic_DNA"/>
</dbReference>
<feature type="transmembrane region" description="Helical" evidence="11">
    <location>
        <begin position="185"/>
        <end position="208"/>
    </location>
</feature>
<dbReference type="GO" id="GO:0015369">
    <property type="term" value="F:calcium:proton antiporter activity"/>
    <property type="evidence" value="ECO:0007669"/>
    <property type="project" value="UniProtKB-UniRule"/>
</dbReference>
<evidence type="ECO:0000313" key="14">
    <source>
        <dbReference type="EMBL" id="GBF90059.1"/>
    </source>
</evidence>
<dbReference type="InParanoid" id="A0A2V0NRV9"/>
<feature type="transmembrane region" description="Helical" evidence="11">
    <location>
        <begin position="395"/>
        <end position="417"/>
    </location>
</feature>
<dbReference type="OrthoDB" id="1699231at2759"/>
<evidence type="ECO:0000256" key="12">
    <source>
        <dbReference type="SAM" id="MobiDB-lite"/>
    </source>
</evidence>
<organism evidence="14 15">
    <name type="scientific">Raphidocelis subcapitata</name>
    <dbReference type="NCBI Taxonomy" id="307507"/>
    <lineage>
        <taxon>Eukaryota</taxon>
        <taxon>Viridiplantae</taxon>
        <taxon>Chlorophyta</taxon>
        <taxon>core chlorophytes</taxon>
        <taxon>Chlorophyceae</taxon>
        <taxon>CS clade</taxon>
        <taxon>Sphaeropleales</taxon>
        <taxon>Selenastraceae</taxon>
        <taxon>Raphidocelis</taxon>
    </lineage>
</organism>
<feature type="transmembrane region" description="Helical" evidence="11">
    <location>
        <begin position="158"/>
        <end position="179"/>
    </location>
</feature>
<feature type="transmembrane region" description="Helical" evidence="11">
    <location>
        <begin position="103"/>
        <end position="122"/>
    </location>
</feature>
<keyword evidence="15" id="KW-1185">Reference proteome</keyword>
<feature type="region of interest" description="Disordered" evidence="12">
    <location>
        <begin position="59"/>
        <end position="82"/>
    </location>
</feature>
<evidence type="ECO:0000256" key="1">
    <source>
        <dbReference type="ARBA" id="ARBA00004127"/>
    </source>
</evidence>
<dbReference type="PANTHER" id="PTHR31503:SF22">
    <property type="entry name" value="VACUOLAR CALCIUM ION TRANSPORTER"/>
    <property type="match status" value="1"/>
</dbReference>
<comment type="function">
    <text evidence="11">Vacuolar cation/proton exchanger (CAX). Translocates Ca(2+) and other metal ions into vacuoles using the proton gradient formed by H(+)-ATPase and H(+)-pyrophosphatase.</text>
</comment>
<proteinExistence type="inferred from homology"/>
<dbReference type="InterPro" id="IPR004713">
    <property type="entry name" value="CaH_exchang"/>
</dbReference>
<keyword evidence="10 11" id="KW-0472">Membrane</keyword>
<evidence type="ECO:0000256" key="11">
    <source>
        <dbReference type="RuleBase" id="RU365028"/>
    </source>
</evidence>
<dbReference type="Proteomes" id="UP000247498">
    <property type="component" value="Unassembled WGS sequence"/>
</dbReference>
<sequence length="473" mass="49496">MSGVYPTLSGGAPREHSGRAPRDLGQSQAKREALREFVRERRSSVELAPGELTDALVGSRTSRRVSHMSGGSLGGGRGGAPPGKWLSPAADLAGSWMMLRSSWLNVLIIAAPLGLAAELLGWGPSTTFVLNLMALIPLALLLGCVTEDLSIRLGEIMGALLNATFGNVVEIILSISALFRGLYQVVATSLLGSILSNMLFVLGMSFMAGGFKYKIVTFNALAAQSSISLLLLIGIAITLPTAALHLSMGGAGPHGHLAPEDVLLMSRITAVALLVVYFCYLYFQMGSHSEMFSGPQPGAGNGGAIEEDSGEGEDEEGEEPMLSLGAAALWLGVITGLVAVCSEALTGSIEEVSHAWGLSQGFLGFIVLPIAGNACEHVTAVFVAMKNKMDLSMGIAIGSSIQIGLLAVPLVTVIGWATGHPFSLAFDPFSALVLVLSVFHTSVMIADSESNWLEGMQLIVTYFIIAVAYAMTT</sequence>
<keyword evidence="9 11" id="KW-0406">Ion transport</keyword>
<accession>A0A2V0NRV9</accession>
<dbReference type="STRING" id="307507.A0A2V0NRV9"/>